<proteinExistence type="predicted"/>
<dbReference type="PANTHER" id="PTHR42742:SF3">
    <property type="entry name" value="FRUCTOKINASE"/>
    <property type="match status" value="1"/>
</dbReference>
<dbReference type="PANTHER" id="PTHR42742">
    <property type="entry name" value="TRANSCRIPTIONAL REPRESSOR MPRA"/>
    <property type="match status" value="1"/>
</dbReference>
<name>X1U018_9ZZZZ</name>
<dbReference type="GO" id="GO:0046872">
    <property type="term" value="F:metal ion binding"/>
    <property type="evidence" value="ECO:0007669"/>
    <property type="project" value="UniProtKB-KW"/>
</dbReference>
<evidence type="ECO:0000313" key="3">
    <source>
        <dbReference type="EMBL" id="GAJ10903.1"/>
    </source>
</evidence>
<accession>X1U018</accession>
<gene>
    <name evidence="3" type="ORF">S12H4_45658</name>
</gene>
<comment type="caution">
    <text evidence="3">The sequence shown here is derived from an EMBL/GenBank/DDBJ whole genome shotgun (WGS) entry which is preliminary data.</text>
</comment>
<dbReference type="InterPro" id="IPR051804">
    <property type="entry name" value="Carb_Metab_Reg_Kinase/Isom"/>
</dbReference>
<evidence type="ECO:0000256" key="1">
    <source>
        <dbReference type="ARBA" id="ARBA00022723"/>
    </source>
</evidence>
<dbReference type="CDD" id="cd07010">
    <property type="entry name" value="cupin_PMI_type_I_N_bac"/>
    <property type="match status" value="1"/>
</dbReference>
<dbReference type="InterPro" id="IPR014710">
    <property type="entry name" value="RmlC-like_jellyroll"/>
</dbReference>
<protein>
    <recommendedName>
        <fullName evidence="4">Mannose-6-phosphate isomerase</fullName>
    </recommendedName>
</protein>
<evidence type="ECO:0008006" key="4">
    <source>
        <dbReference type="Google" id="ProtNLM"/>
    </source>
</evidence>
<keyword evidence="1" id="KW-0479">Metal-binding</keyword>
<keyword evidence="2" id="KW-0862">Zinc</keyword>
<dbReference type="AlphaFoldDB" id="X1U018"/>
<dbReference type="InterPro" id="IPR011051">
    <property type="entry name" value="RmlC_Cupin_sf"/>
</dbReference>
<evidence type="ECO:0000256" key="2">
    <source>
        <dbReference type="ARBA" id="ARBA00022833"/>
    </source>
</evidence>
<reference evidence="3" key="1">
    <citation type="journal article" date="2014" name="Front. Microbiol.">
        <title>High frequency of phylogenetically diverse reductive dehalogenase-homologous genes in deep subseafloor sedimentary metagenomes.</title>
        <authorList>
            <person name="Kawai M."/>
            <person name="Futagami T."/>
            <person name="Toyoda A."/>
            <person name="Takaki Y."/>
            <person name="Nishi S."/>
            <person name="Hori S."/>
            <person name="Arai W."/>
            <person name="Tsubouchi T."/>
            <person name="Morono Y."/>
            <person name="Uchiyama I."/>
            <person name="Ito T."/>
            <person name="Fujiyama A."/>
            <person name="Inagaki F."/>
            <person name="Takami H."/>
        </authorList>
    </citation>
    <scope>NUCLEOTIDE SEQUENCE</scope>
    <source>
        <strain evidence="3">Expedition CK06-06</strain>
    </source>
</reference>
<dbReference type="Gene3D" id="2.60.120.10">
    <property type="entry name" value="Jelly Rolls"/>
    <property type="match status" value="2"/>
</dbReference>
<feature type="non-terminal residue" evidence="3">
    <location>
        <position position="1"/>
    </location>
</feature>
<dbReference type="SUPFAM" id="SSF51182">
    <property type="entry name" value="RmlC-like cupins"/>
    <property type="match status" value="1"/>
</dbReference>
<sequence>ECWYIISAEPDAVIYKGLKKGVTKELFAEAVEKGNVAEMLAKVPVEQGQCHFLPAGTAHAIGPGLLIAEIQTPSDTTYRVFDWSRVDDTGKARQLHIEEALESIHFDASGDNLSVTTAGRLIDCEYFKIDKGHEAKGCELPLSPGKMKTLIILTGSGTIAGAEGNHVDPVRNSTTAGIRQKQEISNVVEFKVGDTLLVPAAYEGAMQFADDTQYLTVTI</sequence>
<dbReference type="EMBL" id="BARW01028253">
    <property type="protein sequence ID" value="GAJ10903.1"/>
    <property type="molecule type" value="Genomic_DNA"/>
</dbReference>
<organism evidence="3">
    <name type="scientific">marine sediment metagenome</name>
    <dbReference type="NCBI Taxonomy" id="412755"/>
    <lineage>
        <taxon>unclassified sequences</taxon>
        <taxon>metagenomes</taxon>
        <taxon>ecological metagenomes</taxon>
    </lineage>
</organism>